<feature type="region of interest" description="Disordered" evidence="6">
    <location>
        <begin position="1"/>
        <end position="48"/>
    </location>
</feature>
<evidence type="ECO:0000313" key="9">
    <source>
        <dbReference type="Proteomes" id="UP000622797"/>
    </source>
</evidence>
<protein>
    <recommendedName>
        <fullName evidence="7">Xylanolytic transcriptional activator regulatory domain-containing protein</fullName>
    </recommendedName>
</protein>
<evidence type="ECO:0000256" key="1">
    <source>
        <dbReference type="ARBA" id="ARBA00004123"/>
    </source>
</evidence>
<gene>
    <name evidence="8" type="ORF">FSARC_5200</name>
</gene>
<reference evidence="8" key="1">
    <citation type="journal article" date="2020" name="BMC Genomics">
        <title>Correction to: Identification and distribution of gene clusters required for synthesis of sphingolipid metabolism inhibitors in diverse species of the filamentous fungus Fusarium.</title>
        <authorList>
            <person name="Kim H.S."/>
            <person name="Lohmar J.M."/>
            <person name="Busman M."/>
            <person name="Brown D.W."/>
            <person name="Naumann T.A."/>
            <person name="Divon H.H."/>
            <person name="Lysoe E."/>
            <person name="Uhlig S."/>
            <person name="Proctor R.H."/>
        </authorList>
    </citation>
    <scope>NUCLEOTIDE SEQUENCE</scope>
    <source>
        <strain evidence="8">NRRL 20472</strain>
    </source>
</reference>
<evidence type="ECO:0000256" key="6">
    <source>
        <dbReference type="SAM" id="MobiDB-lite"/>
    </source>
</evidence>
<keyword evidence="5" id="KW-0539">Nucleus</keyword>
<dbReference type="SMART" id="SM00906">
    <property type="entry name" value="Fungal_trans"/>
    <property type="match status" value="1"/>
</dbReference>
<evidence type="ECO:0000259" key="7">
    <source>
        <dbReference type="SMART" id="SM00906"/>
    </source>
</evidence>
<keyword evidence="2" id="KW-0805">Transcription regulation</keyword>
<dbReference type="GO" id="GO:0006351">
    <property type="term" value="P:DNA-templated transcription"/>
    <property type="evidence" value="ECO:0007669"/>
    <property type="project" value="InterPro"/>
</dbReference>
<dbReference type="GO" id="GO:0045944">
    <property type="term" value="P:positive regulation of transcription by RNA polymerase II"/>
    <property type="evidence" value="ECO:0007669"/>
    <property type="project" value="TreeGrafter"/>
</dbReference>
<evidence type="ECO:0000313" key="8">
    <source>
        <dbReference type="EMBL" id="KAF4967221.1"/>
    </source>
</evidence>
<keyword evidence="3" id="KW-0238">DNA-binding</keyword>
<evidence type="ECO:0000256" key="3">
    <source>
        <dbReference type="ARBA" id="ARBA00023125"/>
    </source>
</evidence>
<dbReference type="PANTHER" id="PTHR47540">
    <property type="entry name" value="THIAMINE REPRESSIBLE GENES REGULATORY PROTEIN THI5"/>
    <property type="match status" value="1"/>
</dbReference>
<comment type="caution">
    <text evidence="8">The sequence shown here is derived from an EMBL/GenBank/DDBJ whole genome shotgun (WGS) entry which is preliminary data.</text>
</comment>
<dbReference type="AlphaFoldDB" id="A0A8H4TZW0"/>
<evidence type="ECO:0000256" key="2">
    <source>
        <dbReference type="ARBA" id="ARBA00023015"/>
    </source>
</evidence>
<dbReference type="InterPro" id="IPR051711">
    <property type="entry name" value="Stress_Response_Reg"/>
</dbReference>
<evidence type="ECO:0000256" key="4">
    <source>
        <dbReference type="ARBA" id="ARBA00023163"/>
    </source>
</evidence>
<dbReference type="CDD" id="cd12148">
    <property type="entry name" value="fungal_TF_MHR"/>
    <property type="match status" value="1"/>
</dbReference>
<accession>A0A8H4TZW0</accession>
<dbReference type="EMBL" id="JABEXW010000248">
    <property type="protein sequence ID" value="KAF4967221.1"/>
    <property type="molecule type" value="Genomic_DNA"/>
</dbReference>
<name>A0A8H4TZW0_9HYPO</name>
<dbReference type="GO" id="GO:0005634">
    <property type="term" value="C:nucleus"/>
    <property type="evidence" value="ECO:0007669"/>
    <property type="project" value="UniProtKB-SubCell"/>
</dbReference>
<keyword evidence="4" id="KW-0804">Transcription</keyword>
<dbReference type="OrthoDB" id="6486656at2759"/>
<dbReference type="Pfam" id="PF04082">
    <property type="entry name" value="Fungal_trans"/>
    <property type="match status" value="1"/>
</dbReference>
<feature type="domain" description="Xylanolytic transcriptional activator regulatory" evidence="7">
    <location>
        <begin position="213"/>
        <end position="286"/>
    </location>
</feature>
<proteinExistence type="predicted"/>
<sequence>MISPQETYIPPERGLSQITDGGFDAPLGLDQDDESTQEDTPNAPLQEDQYGHLHGGASEFAFLHFAKQKLSSLPSMSIDFCDYPLTGSGSSPCVLPPKAIADELIRNYFDFGLSTSRFVHQPSFRESYEQLYGVNAGVGLDHGTLALIYMIMALGSHYSKVNNTWCGYSASVQFYDMAKLQLEKQSSHSTFASLQARLLFTHYLLNHSRMHEAWSIFGIVVRQAQALGIHRRSTRPTNNHIIHEYRKRLFWVIYINDRVLSSIFGRPCAIHDDDVDQEECTLANDEEITVSTCQPVSDDTFCSAAALVHYARLARILGKILGEFYRPASKSRTMTQLSESATEIDRLLNVWQDSLPPYLNYVVLPPSALSIITQRQMCTLKLSYAHASLLLYRPFILYSMESTVRKTSNLEVWVKRCHDKSIVAAKMVVNECNYLYQRGLFTRAFWMVNYVQFAAVGTLYMHSHLWPEATHVRDIAEEARAQFPVGVEGDFVGQRYVEMLDELSKVTSSPAPIPQQSFETPDMAVDFDVSTLDLTMPWSNLFFDPYVFEEYAGNETAGN</sequence>
<organism evidence="8 9">
    <name type="scientific">Fusarium sarcochroum</name>
    <dbReference type="NCBI Taxonomy" id="1208366"/>
    <lineage>
        <taxon>Eukaryota</taxon>
        <taxon>Fungi</taxon>
        <taxon>Dikarya</taxon>
        <taxon>Ascomycota</taxon>
        <taxon>Pezizomycotina</taxon>
        <taxon>Sordariomycetes</taxon>
        <taxon>Hypocreomycetidae</taxon>
        <taxon>Hypocreales</taxon>
        <taxon>Nectriaceae</taxon>
        <taxon>Fusarium</taxon>
        <taxon>Fusarium lateritium species complex</taxon>
    </lineage>
</organism>
<dbReference type="PANTHER" id="PTHR47540:SF2">
    <property type="entry name" value="ZN(II)2CYS6 TRANSCRIPTION FACTOR (EUROFUNG)"/>
    <property type="match status" value="1"/>
</dbReference>
<keyword evidence="9" id="KW-1185">Reference proteome</keyword>
<reference evidence="8" key="2">
    <citation type="submission" date="2020-05" db="EMBL/GenBank/DDBJ databases">
        <authorList>
            <person name="Kim H.-S."/>
            <person name="Proctor R.H."/>
            <person name="Brown D.W."/>
        </authorList>
    </citation>
    <scope>NUCLEOTIDE SEQUENCE</scope>
    <source>
        <strain evidence="8">NRRL 20472</strain>
    </source>
</reference>
<dbReference type="GO" id="GO:0008270">
    <property type="term" value="F:zinc ion binding"/>
    <property type="evidence" value="ECO:0007669"/>
    <property type="project" value="InterPro"/>
</dbReference>
<dbReference type="GO" id="GO:0043565">
    <property type="term" value="F:sequence-specific DNA binding"/>
    <property type="evidence" value="ECO:0007669"/>
    <property type="project" value="TreeGrafter"/>
</dbReference>
<comment type="subcellular location">
    <subcellularLocation>
        <location evidence="1">Nucleus</location>
    </subcellularLocation>
</comment>
<dbReference type="InterPro" id="IPR007219">
    <property type="entry name" value="XnlR_reg_dom"/>
</dbReference>
<evidence type="ECO:0000256" key="5">
    <source>
        <dbReference type="ARBA" id="ARBA00023242"/>
    </source>
</evidence>
<dbReference type="Proteomes" id="UP000622797">
    <property type="component" value="Unassembled WGS sequence"/>
</dbReference>